<dbReference type="Gene3D" id="3.30.420.10">
    <property type="entry name" value="Ribonuclease H-like superfamily/Ribonuclease H"/>
    <property type="match status" value="1"/>
</dbReference>
<dbReference type="Proteomes" id="UP000595437">
    <property type="component" value="Chromosome 2"/>
</dbReference>
<dbReference type="GO" id="GO:0003676">
    <property type="term" value="F:nucleic acid binding"/>
    <property type="evidence" value="ECO:0007669"/>
    <property type="project" value="InterPro"/>
</dbReference>
<proteinExistence type="predicted"/>
<accession>A0A7T8KL46</accession>
<keyword evidence="2" id="KW-1185">Reference proteome</keyword>
<dbReference type="PANTHER" id="PTHR46060:SF1">
    <property type="entry name" value="MARINER MOS1 TRANSPOSASE-LIKE PROTEIN"/>
    <property type="match status" value="1"/>
</dbReference>
<sequence>METPDFPSYFLIRIKLARTVNEIHGDLLSTFPDSCPGLSTLQRWNIEFDKGVFALEKKTRPGRPRETRREENVARVKRLHSTSGCRGVPTIYNCFQASDGGCRAPKPPQRARPSLPAGTTANRSTMIEYLRRTGKRFLSLKKNKIRLKDCLLMWDNARPHTATDTRKFLTRRDVEPVKHSPYSPDLNLCDRFLFQKTILGGHEEATLAVQRAIRRVSEDELYDQLRKLRVHCHDVIAVGGGYVY</sequence>
<dbReference type="AlphaFoldDB" id="A0A7T8KL46"/>
<dbReference type="PANTHER" id="PTHR46060">
    <property type="entry name" value="MARINER MOS1 TRANSPOSASE-LIKE PROTEIN"/>
    <property type="match status" value="1"/>
</dbReference>
<gene>
    <name evidence="1" type="ORF">FKW44_003093</name>
</gene>
<evidence type="ECO:0000313" key="1">
    <source>
        <dbReference type="EMBL" id="QQP57931.1"/>
    </source>
</evidence>
<dbReference type="InterPro" id="IPR052709">
    <property type="entry name" value="Transposase-MT_Hybrid"/>
</dbReference>
<evidence type="ECO:0000313" key="2">
    <source>
        <dbReference type="Proteomes" id="UP000595437"/>
    </source>
</evidence>
<organism evidence="1 2">
    <name type="scientific">Caligus rogercresseyi</name>
    <name type="common">Sea louse</name>
    <dbReference type="NCBI Taxonomy" id="217165"/>
    <lineage>
        <taxon>Eukaryota</taxon>
        <taxon>Metazoa</taxon>
        <taxon>Ecdysozoa</taxon>
        <taxon>Arthropoda</taxon>
        <taxon>Crustacea</taxon>
        <taxon>Multicrustacea</taxon>
        <taxon>Hexanauplia</taxon>
        <taxon>Copepoda</taxon>
        <taxon>Siphonostomatoida</taxon>
        <taxon>Caligidae</taxon>
        <taxon>Caligus</taxon>
    </lineage>
</organism>
<reference evidence="2" key="1">
    <citation type="submission" date="2021-01" db="EMBL/GenBank/DDBJ databases">
        <title>Caligus Genome Assembly.</title>
        <authorList>
            <person name="Gallardo-Escarate C."/>
        </authorList>
    </citation>
    <scope>NUCLEOTIDE SEQUENCE [LARGE SCALE GENOMIC DNA]</scope>
</reference>
<name>A0A7T8KL46_CALRO</name>
<dbReference type="InterPro" id="IPR036397">
    <property type="entry name" value="RNaseH_sf"/>
</dbReference>
<dbReference type="EMBL" id="CP045891">
    <property type="protein sequence ID" value="QQP57931.1"/>
    <property type="molecule type" value="Genomic_DNA"/>
</dbReference>
<protein>
    <recommendedName>
        <fullName evidence="3">Histone-lysine N-methyltransferase SETMAR</fullName>
    </recommendedName>
</protein>
<evidence type="ECO:0008006" key="3">
    <source>
        <dbReference type="Google" id="ProtNLM"/>
    </source>
</evidence>